<reference evidence="7" key="1">
    <citation type="journal article" date="2020" name="mSystems">
        <title>Genome- and Community-Level Interaction Insights into Carbon Utilization and Element Cycling Functions of Hydrothermarchaeota in Hydrothermal Sediment.</title>
        <authorList>
            <person name="Zhou Z."/>
            <person name="Liu Y."/>
            <person name="Xu W."/>
            <person name="Pan J."/>
            <person name="Luo Z.H."/>
            <person name="Li M."/>
        </authorList>
    </citation>
    <scope>NUCLEOTIDE SEQUENCE [LARGE SCALE GENOMIC DNA]</scope>
    <source>
        <strain evidence="7">HyVt-443</strain>
    </source>
</reference>
<dbReference type="AlphaFoldDB" id="A0A831W9Q9"/>
<evidence type="ECO:0000259" key="6">
    <source>
        <dbReference type="PROSITE" id="PS51007"/>
    </source>
</evidence>
<keyword evidence="2 4" id="KW-0479">Metal-binding</keyword>
<name>A0A831W9Q9_9GAMM</name>
<dbReference type="PANTHER" id="PTHR47197:SF3">
    <property type="entry name" value="DIHYDRO-HEME D1 DEHYDROGENASE"/>
    <property type="match status" value="1"/>
</dbReference>
<evidence type="ECO:0000256" key="4">
    <source>
        <dbReference type="PROSITE-ProRule" id="PRU00433"/>
    </source>
</evidence>
<dbReference type="Pfam" id="PF13442">
    <property type="entry name" value="Cytochrome_CBB3"/>
    <property type="match status" value="1"/>
</dbReference>
<sequence>MVVSALVLHLALALSPALAASDSAALYKQYCAECHGPGRLGLMGPALLPENLRRLKRKAAAGVIRNGRPATQMAGFGDRLDDDQIQALVDLIYTPLPRVPRWGMQEIAASRLLYHKPGELPDQPKFDADIDNLFVVVELGDHHATLLDGDRLEPIFRFPTRYALHGGPKWSEGGRYIYFASRDGWISKFDVFNLTYVAEVRAGINTRNLAVSHDGRYVAVANYLPHSLVILDARDLRPLKVIPARDREGNSSRVSAVYTADPRSSFVAALKDIPEVWEISYEDEPPAGFAGWMHDYREDSGEGRSKERFPVRRIELPAILDDFFLTQDYEKIVGSSREGGTQVVDLDLKRSVATVDLPGMPHLSSAITWKRGDQTVMATPNIRKPEVTIVDTATWQVIKRIPTKGPGFFMRSHENTPYAWTDVFFGPNRDLMHVIDKQSLEIVRTLKPEPGKTSAHVEFTRDGRYALVSIWDPDGALVIYDATTLEEVKRLPMKKPSGKYNVHNKLTRSSGTSH</sequence>
<dbReference type="InterPro" id="IPR009056">
    <property type="entry name" value="Cyt_c-like_dom"/>
</dbReference>
<evidence type="ECO:0000256" key="2">
    <source>
        <dbReference type="ARBA" id="ARBA00022723"/>
    </source>
</evidence>
<keyword evidence="5" id="KW-0732">Signal</keyword>
<proteinExistence type="predicted"/>
<dbReference type="CDD" id="cd20777">
    <property type="entry name" value="8prop_heme-binding_NirN"/>
    <property type="match status" value="1"/>
</dbReference>
<evidence type="ECO:0000256" key="5">
    <source>
        <dbReference type="SAM" id="SignalP"/>
    </source>
</evidence>
<dbReference type="GO" id="GO:0020037">
    <property type="term" value="F:heme binding"/>
    <property type="evidence" value="ECO:0007669"/>
    <property type="project" value="InterPro"/>
</dbReference>
<keyword evidence="1 4" id="KW-0349">Heme</keyword>
<dbReference type="Gene3D" id="1.10.760.10">
    <property type="entry name" value="Cytochrome c-like domain"/>
    <property type="match status" value="1"/>
</dbReference>
<keyword evidence="3 4" id="KW-0408">Iron</keyword>
<dbReference type="InterPro" id="IPR003143">
    <property type="entry name" value="Cyt_cd1_C_sf"/>
</dbReference>
<dbReference type="PANTHER" id="PTHR47197">
    <property type="entry name" value="PROTEIN NIRF"/>
    <property type="match status" value="1"/>
</dbReference>
<dbReference type="InterPro" id="IPR011048">
    <property type="entry name" value="Haem_d1_sf"/>
</dbReference>
<dbReference type="InterPro" id="IPR036909">
    <property type="entry name" value="Cyt_c-like_dom_sf"/>
</dbReference>
<evidence type="ECO:0000256" key="3">
    <source>
        <dbReference type="ARBA" id="ARBA00023004"/>
    </source>
</evidence>
<protein>
    <submittedName>
        <fullName evidence="7">Cytochrome C oxidase Cbb3</fullName>
    </submittedName>
</protein>
<dbReference type="GO" id="GO:0046872">
    <property type="term" value="F:metal ion binding"/>
    <property type="evidence" value="ECO:0007669"/>
    <property type="project" value="UniProtKB-KW"/>
</dbReference>
<feature type="domain" description="Cytochrome c" evidence="6">
    <location>
        <begin position="18"/>
        <end position="96"/>
    </location>
</feature>
<dbReference type="PROSITE" id="PS51007">
    <property type="entry name" value="CYTC"/>
    <property type="match status" value="1"/>
</dbReference>
<comment type="caution">
    <text evidence="7">The sequence shown here is derived from an EMBL/GenBank/DDBJ whole genome shotgun (WGS) entry which is preliminary data.</text>
</comment>
<dbReference type="Proteomes" id="UP000886251">
    <property type="component" value="Unassembled WGS sequence"/>
</dbReference>
<gene>
    <name evidence="7" type="ORF">ENI96_12205</name>
</gene>
<dbReference type="Pfam" id="PF02239">
    <property type="entry name" value="Cytochrom_D1"/>
    <property type="match status" value="1"/>
</dbReference>
<dbReference type="SUPFAM" id="SSF51004">
    <property type="entry name" value="C-terminal (heme d1) domain of cytochrome cd1-nitrite reductase"/>
    <property type="match status" value="1"/>
</dbReference>
<organism evidence="7">
    <name type="scientific">Sedimenticola thiotaurini</name>
    <dbReference type="NCBI Taxonomy" id="1543721"/>
    <lineage>
        <taxon>Bacteria</taxon>
        <taxon>Pseudomonadati</taxon>
        <taxon>Pseudomonadota</taxon>
        <taxon>Gammaproteobacteria</taxon>
        <taxon>Chromatiales</taxon>
        <taxon>Sedimenticolaceae</taxon>
        <taxon>Sedimenticola</taxon>
    </lineage>
</organism>
<dbReference type="GO" id="GO:0009055">
    <property type="term" value="F:electron transfer activity"/>
    <property type="evidence" value="ECO:0007669"/>
    <property type="project" value="InterPro"/>
</dbReference>
<evidence type="ECO:0000256" key="1">
    <source>
        <dbReference type="ARBA" id="ARBA00022617"/>
    </source>
</evidence>
<evidence type="ECO:0000313" key="7">
    <source>
        <dbReference type="EMBL" id="HEB97175.1"/>
    </source>
</evidence>
<dbReference type="EMBL" id="DRKP01000150">
    <property type="protein sequence ID" value="HEB97175.1"/>
    <property type="molecule type" value="Genomic_DNA"/>
</dbReference>
<dbReference type="SUPFAM" id="SSF46626">
    <property type="entry name" value="Cytochrome c"/>
    <property type="match status" value="1"/>
</dbReference>
<feature type="chain" id="PRO_5032382565" evidence="5">
    <location>
        <begin position="20"/>
        <end position="514"/>
    </location>
</feature>
<feature type="signal peptide" evidence="5">
    <location>
        <begin position="1"/>
        <end position="19"/>
    </location>
</feature>
<accession>A0A831W9Q9</accession>
<dbReference type="Gene3D" id="2.140.10.20">
    <property type="entry name" value="C-terminal (heme d1) domain of cytochrome cd1-nitrite reductase"/>
    <property type="match status" value="1"/>
</dbReference>
<dbReference type="InterPro" id="IPR051200">
    <property type="entry name" value="Host-pathogen_enzymatic-act"/>
</dbReference>